<dbReference type="InterPro" id="IPR052528">
    <property type="entry name" value="Sugar_transport-like"/>
</dbReference>
<dbReference type="PROSITE" id="PS50850">
    <property type="entry name" value="MFS"/>
    <property type="match status" value="1"/>
</dbReference>
<reference evidence="6" key="1">
    <citation type="journal article" date="2020" name="mSystems">
        <title>Genome- and Community-Level Interaction Insights into Carbon Utilization and Element Cycling Functions of Hydrothermarchaeota in Hydrothermal Sediment.</title>
        <authorList>
            <person name="Zhou Z."/>
            <person name="Liu Y."/>
            <person name="Xu W."/>
            <person name="Pan J."/>
            <person name="Luo Z.H."/>
            <person name="Li M."/>
        </authorList>
    </citation>
    <scope>NUCLEOTIDE SEQUENCE [LARGE SCALE GENOMIC DNA]</scope>
    <source>
        <strain evidence="6">SpSt-774</strain>
    </source>
</reference>
<evidence type="ECO:0000256" key="1">
    <source>
        <dbReference type="ARBA" id="ARBA00022692"/>
    </source>
</evidence>
<dbReference type="SUPFAM" id="SSF103473">
    <property type="entry name" value="MFS general substrate transporter"/>
    <property type="match status" value="1"/>
</dbReference>
<name>A0A7C4TFN5_UNCW3</name>
<keyword evidence="2 4" id="KW-1133">Transmembrane helix</keyword>
<feature type="transmembrane region" description="Helical" evidence="4">
    <location>
        <begin position="15"/>
        <end position="38"/>
    </location>
</feature>
<feature type="transmembrane region" description="Helical" evidence="4">
    <location>
        <begin position="72"/>
        <end position="92"/>
    </location>
</feature>
<feature type="transmembrane region" description="Helical" evidence="4">
    <location>
        <begin position="195"/>
        <end position="215"/>
    </location>
</feature>
<feature type="transmembrane region" description="Helical" evidence="4">
    <location>
        <begin position="154"/>
        <end position="174"/>
    </location>
</feature>
<dbReference type="InterPro" id="IPR020846">
    <property type="entry name" value="MFS_dom"/>
</dbReference>
<gene>
    <name evidence="6" type="ORF">ENV60_00065</name>
</gene>
<feature type="transmembrane region" description="Helical" evidence="4">
    <location>
        <begin position="104"/>
        <end position="134"/>
    </location>
</feature>
<dbReference type="Gene3D" id="1.20.1250.20">
    <property type="entry name" value="MFS general substrate transporter like domains"/>
    <property type="match status" value="2"/>
</dbReference>
<comment type="caution">
    <text evidence="6">The sequence shown here is derived from an EMBL/GenBank/DDBJ whole genome shotgun (WGS) entry which is preliminary data.</text>
</comment>
<sequence length="365" mass="39673">MAGLKPGFTIKNNGIIVLLNFLYSTSWILASVFIPLIARRYTEDFFIISAISALYNGMLFLSSAISGRLGDIYGRKLVIIIGFFLSAVLFFLHNQISSISSIFLYRGLAGIGIGMIPGSLSALAWGGSLGFFTGIGSLGFTLGNFLPGLLKKDFLIFTVSSLFCAIGFILSFFIREKRVRISVPILPYRLIIKNLDVYLPFFIRHSAAQAVWAIFPIHLVNLGADKFQIGLLYAINPFFQFLFMLYMDKFSSNFLIPLGIIASAITFLGYAISQTWQAIIPCQVLLGFAWATLYLGSLKKILANNVEQATASGILSSVIGLSGIVGPIIGGIIANLGLAVLLFSSALLSGLALTILIYLTKNQRG</sequence>
<feature type="transmembrane region" description="Helical" evidence="4">
    <location>
        <begin position="45"/>
        <end position="66"/>
    </location>
</feature>
<feature type="transmembrane region" description="Helical" evidence="4">
    <location>
        <begin position="339"/>
        <end position="359"/>
    </location>
</feature>
<dbReference type="Pfam" id="PF07690">
    <property type="entry name" value="MFS_1"/>
    <property type="match status" value="2"/>
</dbReference>
<accession>A0A7C4TFN5</accession>
<dbReference type="PANTHER" id="PTHR23526">
    <property type="entry name" value="INTEGRAL MEMBRANE TRANSPORT PROTEIN-RELATED"/>
    <property type="match status" value="1"/>
</dbReference>
<evidence type="ECO:0000259" key="5">
    <source>
        <dbReference type="PROSITE" id="PS50850"/>
    </source>
</evidence>
<organism evidence="6">
    <name type="scientific">candidate division WOR-3 bacterium</name>
    <dbReference type="NCBI Taxonomy" id="2052148"/>
    <lineage>
        <taxon>Bacteria</taxon>
        <taxon>Bacteria division WOR-3</taxon>
    </lineage>
</organism>
<feature type="transmembrane region" description="Helical" evidence="4">
    <location>
        <begin position="254"/>
        <end position="272"/>
    </location>
</feature>
<feature type="transmembrane region" description="Helical" evidence="4">
    <location>
        <begin position="309"/>
        <end position="333"/>
    </location>
</feature>
<dbReference type="InterPro" id="IPR036259">
    <property type="entry name" value="MFS_trans_sf"/>
</dbReference>
<protein>
    <submittedName>
        <fullName evidence="6">MFS transporter</fullName>
    </submittedName>
</protein>
<evidence type="ECO:0000256" key="2">
    <source>
        <dbReference type="ARBA" id="ARBA00022989"/>
    </source>
</evidence>
<evidence type="ECO:0000313" key="6">
    <source>
        <dbReference type="EMBL" id="HGV96683.1"/>
    </source>
</evidence>
<keyword evidence="1 4" id="KW-0812">Transmembrane</keyword>
<dbReference type="PANTHER" id="PTHR23526:SF2">
    <property type="entry name" value="MAJOR FACILITATOR SUPERFAMILY (MFS) PROFILE DOMAIN-CONTAINING PROTEIN"/>
    <property type="match status" value="1"/>
</dbReference>
<keyword evidence="3 4" id="KW-0472">Membrane</keyword>
<feature type="transmembrane region" description="Helical" evidence="4">
    <location>
        <begin position="227"/>
        <end position="247"/>
    </location>
</feature>
<dbReference type="AlphaFoldDB" id="A0A7C4TFN5"/>
<evidence type="ECO:0000256" key="3">
    <source>
        <dbReference type="ARBA" id="ARBA00023136"/>
    </source>
</evidence>
<dbReference type="EMBL" id="DTGZ01000002">
    <property type="protein sequence ID" value="HGV96683.1"/>
    <property type="molecule type" value="Genomic_DNA"/>
</dbReference>
<feature type="domain" description="Major facilitator superfamily (MFS) profile" evidence="5">
    <location>
        <begin position="1"/>
        <end position="179"/>
    </location>
</feature>
<dbReference type="InterPro" id="IPR011701">
    <property type="entry name" value="MFS"/>
</dbReference>
<proteinExistence type="predicted"/>
<feature type="transmembrane region" description="Helical" evidence="4">
    <location>
        <begin position="278"/>
        <end position="297"/>
    </location>
</feature>
<dbReference type="GO" id="GO:0022857">
    <property type="term" value="F:transmembrane transporter activity"/>
    <property type="evidence" value="ECO:0007669"/>
    <property type="project" value="InterPro"/>
</dbReference>
<evidence type="ECO:0000256" key="4">
    <source>
        <dbReference type="SAM" id="Phobius"/>
    </source>
</evidence>